<keyword evidence="2" id="KW-1185">Reference proteome</keyword>
<reference evidence="1" key="1">
    <citation type="submission" date="2021-06" db="EMBL/GenBank/DDBJ databases">
        <title>Parelaphostrongylus tenuis whole genome reference sequence.</title>
        <authorList>
            <person name="Garwood T.J."/>
            <person name="Larsen P.A."/>
            <person name="Fountain-Jones N.M."/>
            <person name="Garbe J.R."/>
            <person name="Macchietto M.G."/>
            <person name="Kania S.A."/>
            <person name="Gerhold R.W."/>
            <person name="Richards J.E."/>
            <person name="Wolf T.M."/>
        </authorList>
    </citation>
    <scope>NUCLEOTIDE SEQUENCE</scope>
    <source>
        <strain evidence="1">MNPRO001-30</strain>
        <tissue evidence="1">Meninges</tissue>
    </source>
</reference>
<protein>
    <submittedName>
        <fullName evidence="1">Uncharacterized protein</fullName>
    </submittedName>
</protein>
<dbReference type="Proteomes" id="UP001196413">
    <property type="component" value="Unassembled WGS sequence"/>
</dbReference>
<evidence type="ECO:0000313" key="2">
    <source>
        <dbReference type="Proteomes" id="UP001196413"/>
    </source>
</evidence>
<gene>
    <name evidence="1" type="ORF">KIN20_009559</name>
</gene>
<comment type="caution">
    <text evidence="1">The sequence shown here is derived from an EMBL/GenBank/DDBJ whole genome shotgun (WGS) entry which is preliminary data.</text>
</comment>
<name>A0AAD5QKQ2_PARTN</name>
<proteinExistence type="predicted"/>
<sequence length="146" mass="16203">MIGDTPFILNNHRLNSALDNVVRASTLFTSHPRFAKHLLKWEGTVESTNDLEMDLEASSSPSSEKEDEAINPWRKIRTICGQGHGGCATLFSPTSPKCGMSTLQCEISPHESWNVNILKVQDLVMIQDISESCNRFTTTAARELTP</sequence>
<evidence type="ECO:0000313" key="1">
    <source>
        <dbReference type="EMBL" id="KAJ1353019.1"/>
    </source>
</evidence>
<accession>A0AAD5QKQ2</accession>
<dbReference type="AlphaFoldDB" id="A0AAD5QKQ2"/>
<organism evidence="1 2">
    <name type="scientific">Parelaphostrongylus tenuis</name>
    <name type="common">Meningeal worm</name>
    <dbReference type="NCBI Taxonomy" id="148309"/>
    <lineage>
        <taxon>Eukaryota</taxon>
        <taxon>Metazoa</taxon>
        <taxon>Ecdysozoa</taxon>
        <taxon>Nematoda</taxon>
        <taxon>Chromadorea</taxon>
        <taxon>Rhabditida</taxon>
        <taxon>Rhabditina</taxon>
        <taxon>Rhabditomorpha</taxon>
        <taxon>Strongyloidea</taxon>
        <taxon>Metastrongylidae</taxon>
        <taxon>Parelaphostrongylus</taxon>
    </lineage>
</organism>
<dbReference type="EMBL" id="JAHQIW010001582">
    <property type="protein sequence ID" value="KAJ1353019.1"/>
    <property type="molecule type" value="Genomic_DNA"/>
</dbReference>